<feature type="region of interest" description="Disordered" evidence="8">
    <location>
        <begin position="617"/>
        <end position="672"/>
    </location>
</feature>
<dbReference type="AlphaFoldDB" id="A0AA88XFN3"/>
<dbReference type="InterPro" id="IPR035979">
    <property type="entry name" value="RBD_domain_sf"/>
</dbReference>
<sequence>MSENLAPIGPPARPDQIINSNEDETMSEAQNLKNPTDSGASDSDSGDEAADNLQLQTLEAELSTNPANYDAHVQYIKALRKQGEIEKLRKAREAMNALFPLSPAMWQEWAKDETSLSTGNDGFPAIEKVYERGVLDYLSVSLWCDYINFVQEYDPSVRECSPAGTSKARNLFERALTAAGLHVSWGSKIWEAYIKFEQAVLHAIDETDIESREKQVQRIRNIFHRQLSVPLADLKQTLLTYKAWEAEQGTTLDVHSSNLDGISSHVASAYQKALEMFNARATFEEQVSKQDLPDSERLQQFMNYLSFEESTGDPARVQILYERAITEFPISTELWLEYTRYLDKTLKATRIVRDVYHRASRNCSWVGELWVRYLLSLERGHASEREISDVYEKATQCTFSSFDEYLNIFLTRVDGLRRRISFAGEVTDGLDYALIRDTFQRASGYLSQQLKNTESLLQMHRYWARLESNLANDFVAARGVWESLLKSRLRISANSICKIGIVLISMFLYNCYLIFCSGSMLEAWQGYIAMEIEKGHINEARSLYRRCYSKRFPGMGSEDICHSWIRFEREFGTLEDFDHAVQKVTPRLEELRLFRLHQESTTVATFADQKENALNKNAREKRKAVSEVIDEQSPAKRQKDTSQTSKKVFEKDKAQVKSSVETNKMENPTATDEDLRNFFSDVGGVESIRLLKDKYTKKPRGLAYVDFSDDAHLSAALEKNRQLLLGKRVSIARSNPKQSKKRGSAGHGTSTEHGLSLSLSLSLRACVHACLLTGHFTGDTRHDSKASVHISEGTRGDDNVQLKGKNTFAVPRNVRPLGWTSKDKSTLKPKPEGAVEGGDEAPKSNDEFRKMLIKS</sequence>
<feature type="domain" description="RRM" evidence="9">
    <location>
        <begin position="658"/>
        <end position="736"/>
    </location>
</feature>
<evidence type="ECO:0000256" key="8">
    <source>
        <dbReference type="SAM" id="MobiDB-lite"/>
    </source>
</evidence>
<keyword evidence="5" id="KW-0508">mRNA splicing</keyword>
<evidence type="ECO:0000313" key="11">
    <source>
        <dbReference type="Proteomes" id="UP001188597"/>
    </source>
</evidence>
<dbReference type="GO" id="GO:0006397">
    <property type="term" value="P:mRNA processing"/>
    <property type="evidence" value="ECO:0007669"/>
    <property type="project" value="UniProtKB-KW"/>
</dbReference>
<feature type="compositionally biased region" description="Polar residues" evidence="8">
    <location>
        <begin position="27"/>
        <end position="36"/>
    </location>
</feature>
<keyword evidence="11" id="KW-1185">Reference proteome</keyword>
<dbReference type="InterPro" id="IPR008669">
    <property type="entry name" value="LSM_interact"/>
</dbReference>
<evidence type="ECO:0000256" key="4">
    <source>
        <dbReference type="ARBA" id="ARBA00022884"/>
    </source>
</evidence>
<comment type="subcellular location">
    <subcellularLocation>
        <location evidence="1">Nucleus</location>
    </subcellularLocation>
</comment>
<evidence type="ECO:0000256" key="5">
    <source>
        <dbReference type="ARBA" id="ARBA00023187"/>
    </source>
</evidence>
<gene>
    <name evidence="10" type="ORF">RJ639_031131</name>
</gene>
<feature type="compositionally biased region" description="Polar residues" evidence="8">
    <location>
        <begin position="656"/>
        <end position="670"/>
    </location>
</feature>
<dbReference type="InterPro" id="IPR000504">
    <property type="entry name" value="RRM_dom"/>
</dbReference>
<reference evidence="10" key="1">
    <citation type="submission" date="2022-12" db="EMBL/GenBank/DDBJ databases">
        <title>Draft genome assemblies for two species of Escallonia (Escalloniales).</title>
        <authorList>
            <person name="Chanderbali A."/>
            <person name="Dervinis C."/>
            <person name="Anghel I."/>
            <person name="Soltis D."/>
            <person name="Soltis P."/>
            <person name="Zapata F."/>
        </authorList>
    </citation>
    <scope>NUCLEOTIDE SEQUENCE</scope>
    <source>
        <strain evidence="10">UCBG64.0493</strain>
        <tissue evidence="10">Leaf</tissue>
    </source>
</reference>
<dbReference type="InterPro" id="IPR003107">
    <property type="entry name" value="HAT"/>
</dbReference>
<keyword evidence="2" id="KW-0507">mRNA processing</keyword>
<organism evidence="10 11">
    <name type="scientific">Escallonia herrerae</name>
    <dbReference type="NCBI Taxonomy" id="1293975"/>
    <lineage>
        <taxon>Eukaryota</taxon>
        <taxon>Viridiplantae</taxon>
        <taxon>Streptophyta</taxon>
        <taxon>Embryophyta</taxon>
        <taxon>Tracheophyta</taxon>
        <taxon>Spermatophyta</taxon>
        <taxon>Magnoliopsida</taxon>
        <taxon>eudicotyledons</taxon>
        <taxon>Gunneridae</taxon>
        <taxon>Pentapetalae</taxon>
        <taxon>asterids</taxon>
        <taxon>campanulids</taxon>
        <taxon>Escalloniales</taxon>
        <taxon>Escalloniaceae</taxon>
        <taxon>Escallonia</taxon>
    </lineage>
</organism>
<feature type="compositionally biased region" description="Basic and acidic residues" evidence="8">
    <location>
        <begin position="840"/>
        <end position="855"/>
    </location>
</feature>
<keyword evidence="3" id="KW-0677">Repeat</keyword>
<evidence type="ECO:0000256" key="3">
    <source>
        <dbReference type="ARBA" id="ARBA00022737"/>
    </source>
</evidence>
<keyword evidence="6" id="KW-0539">Nucleus</keyword>
<dbReference type="SMART" id="SM00386">
    <property type="entry name" value="HAT"/>
    <property type="match status" value="6"/>
</dbReference>
<dbReference type="InterPro" id="IPR011990">
    <property type="entry name" value="TPR-like_helical_dom_sf"/>
</dbReference>
<evidence type="ECO:0000256" key="7">
    <source>
        <dbReference type="PROSITE-ProRule" id="PRU00176"/>
    </source>
</evidence>
<evidence type="ECO:0000256" key="2">
    <source>
        <dbReference type="ARBA" id="ARBA00022664"/>
    </source>
</evidence>
<dbReference type="Pfam" id="PF00076">
    <property type="entry name" value="RRM_1"/>
    <property type="match status" value="1"/>
</dbReference>
<dbReference type="GO" id="GO:0003723">
    <property type="term" value="F:RNA binding"/>
    <property type="evidence" value="ECO:0007669"/>
    <property type="project" value="UniProtKB-UniRule"/>
</dbReference>
<evidence type="ECO:0000256" key="1">
    <source>
        <dbReference type="ARBA" id="ARBA00004123"/>
    </source>
</evidence>
<keyword evidence="4 7" id="KW-0694">RNA-binding</keyword>
<dbReference type="SMART" id="SM00360">
    <property type="entry name" value="RRM"/>
    <property type="match status" value="1"/>
</dbReference>
<dbReference type="PANTHER" id="PTHR17204:SF25">
    <property type="entry name" value="RRM DOMAIN-CONTAINING PROTEIN"/>
    <property type="match status" value="1"/>
</dbReference>
<evidence type="ECO:0000313" key="10">
    <source>
        <dbReference type="EMBL" id="KAK3037760.1"/>
    </source>
</evidence>
<protein>
    <recommendedName>
        <fullName evidence="9">RRM domain-containing protein</fullName>
    </recommendedName>
</protein>
<feature type="compositionally biased region" description="Basic and acidic residues" evidence="8">
    <location>
        <begin position="821"/>
        <end position="833"/>
    </location>
</feature>
<dbReference type="InterPro" id="IPR008847">
    <property type="entry name" value="Suf"/>
</dbReference>
<comment type="caution">
    <text evidence="10">The sequence shown here is derived from an EMBL/GenBank/DDBJ whole genome shotgun (WGS) entry which is preliminary data.</text>
</comment>
<dbReference type="PROSITE" id="PS50102">
    <property type="entry name" value="RRM"/>
    <property type="match status" value="1"/>
</dbReference>
<name>A0AA88XFN3_9ASTE</name>
<feature type="region of interest" description="Disordered" evidence="8">
    <location>
        <begin position="781"/>
        <end position="800"/>
    </location>
</feature>
<dbReference type="SUPFAM" id="SSF54928">
    <property type="entry name" value="RNA-binding domain, RBD"/>
    <property type="match status" value="1"/>
</dbReference>
<dbReference type="Pfam" id="PF05391">
    <property type="entry name" value="Lsm_interact"/>
    <property type="match status" value="1"/>
</dbReference>
<dbReference type="Gene3D" id="1.25.40.10">
    <property type="entry name" value="Tetratricopeptide repeat domain"/>
    <property type="match status" value="2"/>
</dbReference>
<dbReference type="Gene3D" id="3.30.70.330">
    <property type="match status" value="1"/>
</dbReference>
<dbReference type="InterPro" id="IPR012677">
    <property type="entry name" value="Nucleotide-bd_a/b_plait_sf"/>
</dbReference>
<feature type="region of interest" description="Disordered" evidence="8">
    <location>
        <begin position="1"/>
        <end position="49"/>
    </location>
</feature>
<dbReference type="GO" id="GO:0005634">
    <property type="term" value="C:nucleus"/>
    <property type="evidence" value="ECO:0007669"/>
    <property type="project" value="UniProtKB-SubCell"/>
</dbReference>
<dbReference type="GO" id="GO:0008380">
    <property type="term" value="P:RNA splicing"/>
    <property type="evidence" value="ECO:0007669"/>
    <property type="project" value="UniProtKB-KW"/>
</dbReference>
<feature type="region of interest" description="Disordered" evidence="8">
    <location>
        <begin position="730"/>
        <end position="753"/>
    </location>
</feature>
<evidence type="ECO:0000259" key="9">
    <source>
        <dbReference type="PROSITE" id="PS50102"/>
    </source>
</evidence>
<evidence type="ECO:0000256" key="6">
    <source>
        <dbReference type="ARBA" id="ARBA00023242"/>
    </source>
</evidence>
<feature type="region of interest" description="Disordered" evidence="8">
    <location>
        <begin position="815"/>
        <end position="855"/>
    </location>
</feature>
<dbReference type="EMBL" id="JAVXUP010000115">
    <property type="protein sequence ID" value="KAK3037760.1"/>
    <property type="molecule type" value="Genomic_DNA"/>
</dbReference>
<dbReference type="SUPFAM" id="SSF48452">
    <property type="entry name" value="TPR-like"/>
    <property type="match status" value="1"/>
</dbReference>
<proteinExistence type="predicted"/>
<dbReference type="PANTHER" id="PTHR17204">
    <property type="entry name" value="PRE-MRNA PROCESSING PROTEIN PRP39-RELATED"/>
    <property type="match status" value="1"/>
</dbReference>
<dbReference type="Pfam" id="PF05843">
    <property type="entry name" value="Suf"/>
    <property type="match status" value="1"/>
</dbReference>
<accession>A0AA88XFN3</accession>
<dbReference type="Proteomes" id="UP001188597">
    <property type="component" value="Unassembled WGS sequence"/>
</dbReference>